<dbReference type="AlphaFoldDB" id="A0A3D8GNN8"/>
<dbReference type="SUPFAM" id="SSF53448">
    <property type="entry name" value="Nucleotide-diphospho-sugar transferases"/>
    <property type="match status" value="1"/>
</dbReference>
<dbReference type="InterPro" id="IPR005835">
    <property type="entry name" value="NTP_transferase_dom"/>
</dbReference>
<keyword evidence="2" id="KW-0320">Glycogen biosynthesis</keyword>
<comment type="caution">
    <text evidence="5">The sequence shown here is derived from an EMBL/GenBank/DDBJ whole genome shotgun (WGS) entry which is preliminary data.</text>
</comment>
<feature type="domain" description="Glucose-1-phosphate adenylyltransferase/Bifunctional protein GlmU-like C-terminal hexapeptide" evidence="4">
    <location>
        <begin position="253"/>
        <end position="320"/>
    </location>
</feature>
<dbReference type="Pfam" id="PF24894">
    <property type="entry name" value="Hexapep_GlmU"/>
    <property type="match status" value="1"/>
</dbReference>
<evidence type="ECO:0000313" key="5">
    <source>
        <dbReference type="EMBL" id="RDU36105.1"/>
    </source>
</evidence>
<dbReference type="Gene3D" id="3.90.550.10">
    <property type="entry name" value="Spore Coat Polysaccharide Biosynthesis Protein SpsA, Chain A"/>
    <property type="match status" value="2"/>
</dbReference>
<proteinExistence type="inferred from homology"/>
<evidence type="ECO:0000256" key="1">
    <source>
        <dbReference type="ARBA" id="ARBA00010443"/>
    </source>
</evidence>
<dbReference type="GO" id="GO:0008878">
    <property type="term" value="F:glucose-1-phosphate adenylyltransferase activity"/>
    <property type="evidence" value="ECO:0007669"/>
    <property type="project" value="InterPro"/>
</dbReference>
<dbReference type="InterPro" id="IPR011004">
    <property type="entry name" value="Trimer_LpxA-like_sf"/>
</dbReference>
<evidence type="ECO:0000259" key="4">
    <source>
        <dbReference type="Pfam" id="PF24894"/>
    </source>
</evidence>
<evidence type="ECO:0000313" key="6">
    <source>
        <dbReference type="Proteomes" id="UP000257144"/>
    </source>
</evidence>
<gene>
    <name evidence="5" type="ORF">DRW41_13795</name>
</gene>
<dbReference type="CDD" id="cd02508">
    <property type="entry name" value="ADP_Glucose_PP"/>
    <property type="match status" value="1"/>
</dbReference>
<dbReference type="Pfam" id="PF00483">
    <property type="entry name" value="NTP_transferase"/>
    <property type="match status" value="1"/>
</dbReference>
<protein>
    <submittedName>
        <fullName evidence="5">Glucose-1-phosphate adenylyltransferase</fullName>
    </submittedName>
</protein>
<evidence type="ECO:0000259" key="3">
    <source>
        <dbReference type="Pfam" id="PF00483"/>
    </source>
</evidence>
<dbReference type="InterPro" id="IPR011831">
    <property type="entry name" value="ADP-Glc_PPase"/>
</dbReference>
<name>A0A3D8GNN8_9BACI</name>
<dbReference type="GO" id="GO:0005978">
    <property type="term" value="P:glycogen biosynthetic process"/>
    <property type="evidence" value="ECO:0007669"/>
    <property type="project" value="UniProtKB-KW"/>
</dbReference>
<accession>A0A3D8GNN8</accession>
<dbReference type="EMBL" id="QNQT01000006">
    <property type="protein sequence ID" value="RDU36105.1"/>
    <property type="molecule type" value="Genomic_DNA"/>
</dbReference>
<keyword evidence="5" id="KW-0808">Transferase</keyword>
<dbReference type="SUPFAM" id="SSF51161">
    <property type="entry name" value="Trimeric LpxA-like enzymes"/>
    <property type="match status" value="1"/>
</dbReference>
<dbReference type="PANTHER" id="PTHR43523">
    <property type="entry name" value="GLUCOSE-1-PHOSPHATE ADENYLYLTRANSFERASE-RELATED"/>
    <property type="match status" value="1"/>
</dbReference>
<keyword evidence="6" id="KW-1185">Reference proteome</keyword>
<dbReference type="Proteomes" id="UP000257144">
    <property type="component" value="Unassembled WGS sequence"/>
</dbReference>
<dbReference type="RefSeq" id="WP_115452594.1">
    <property type="nucleotide sequence ID" value="NZ_QNQT01000006.1"/>
</dbReference>
<dbReference type="CDD" id="cd04651">
    <property type="entry name" value="LbH_G1P_AT_C"/>
    <property type="match status" value="1"/>
</dbReference>
<sequence>MKKQLLGVIDAATYHEDLEQLLLHRPVAALPFAGRYRLIDFILSSMVNSGISNVAIFPKSGYRSLMDHIGSGKNWDLNRKRDGLFLFPASPSDADKESGIGCFSHYAENLDFFYRSSQEYTLISNSFTVINTDFNRLLEQHIGCGCDLTEVYKNGRPLDVYLLKTSLLIDLIENRAETGYTCIKDVFEDLSSPYTVCRYEYEGYAKRVETIQGYYKTSMELLDSRVWNTLFKKSQPVFTKVKDEPPSRYYPESSVKRSLIANGCQLKGKIENSIISRGITIGKGSIIRNSVIMQKCQIGENCVLDSVILDKDVKVESGTILIGSPGNPIVYSKGSVVGPAEAPAKTLMIL</sequence>
<organism evidence="5 6">
    <name type="scientific">Neobacillus piezotolerans</name>
    <dbReference type="NCBI Taxonomy" id="2259171"/>
    <lineage>
        <taxon>Bacteria</taxon>
        <taxon>Bacillati</taxon>
        <taxon>Bacillota</taxon>
        <taxon>Bacilli</taxon>
        <taxon>Bacillales</taxon>
        <taxon>Bacillaceae</taxon>
        <taxon>Neobacillus</taxon>
    </lineage>
</organism>
<feature type="domain" description="Nucleotidyl transferase" evidence="3">
    <location>
        <begin position="28"/>
        <end position="142"/>
    </location>
</feature>
<keyword evidence="5" id="KW-0548">Nucleotidyltransferase</keyword>
<reference evidence="5 6" key="1">
    <citation type="submission" date="2018-07" db="EMBL/GenBank/DDBJ databases">
        <title>Bacillus sp. YLB-04 draft genome sequence.</title>
        <authorList>
            <person name="Yu L."/>
            <person name="Tang X."/>
        </authorList>
    </citation>
    <scope>NUCLEOTIDE SEQUENCE [LARGE SCALE GENOMIC DNA]</scope>
    <source>
        <strain evidence="5 6">YLB-04</strain>
    </source>
</reference>
<dbReference type="Gene3D" id="2.160.10.10">
    <property type="entry name" value="Hexapeptide repeat proteins"/>
    <property type="match status" value="1"/>
</dbReference>
<dbReference type="InterPro" id="IPR029044">
    <property type="entry name" value="Nucleotide-diphossugar_trans"/>
</dbReference>
<dbReference type="OrthoDB" id="9801810at2"/>
<dbReference type="InterPro" id="IPR056818">
    <property type="entry name" value="GlmU/GlgC-like_hexapep"/>
</dbReference>
<dbReference type="PANTHER" id="PTHR43523:SF6">
    <property type="entry name" value="GLYCOGEN BIOSYNTHESIS PROTEIN GLGD"/>
    <property type="match status" value="1"/>
</dbReference>
<comment type="similarity">
    <text evidence="1">Belongs to the bacterial/plant glucose-1-phosphate adenylyltransferase family.</text>
</comment>
<evidence type="ECO:0000256" key="2">
    <source>
        <dbReference type="ARBA" id="ARBA00023056"/>
    </source>
</evidence>